<feature type="transmembrane region" description="Helical" evidence="1">
    <location>
        <begin position="300"/>
        <end position="317"/>
    </location>
</feature>
<feature type="transmembrane region" description="Helical" evidence="1">
    <location>
        <begin position="276"/>
        <end position="294"/>
    </location>
</feature>
<evidence type="ECO:0008006" key="4">
    <source>
        <dbReference type="Google" id="ProtNLM"/>
    </source>
</evidence>
<keyword evidence="1" id="KW-0812">Transmembrane</keyword>
<evidence type="ECO:0000256" key="1">
    <source>
        <dbReference type="SAM" id="Phobius"/>
    </source>
</evidence>
<feature type="transmembrane region" description="Helical" evidence="1">
    <location>
        <begin position="205"/>
        <end position="228"/>
    </location>
</feature>
<sequence length="497" mass="54540">MRADASTRLQWFALAIIVLAALLAYPRFALTHDASWYLVATGMWLDGAQLYRDIVEINPPLSFYLTAPAVLLSRILPLTASQAYAAYCIVIGALSAAWIIRLLARSALAGAQRTILFAAVLATFFVLPIAEFGQREHLMLMLAMPYLLVLALGDQGPRCTPAERIAIALAAALGLMLKPYFLLVPAGIILARVARDRQWQRLFDLPNLVIGIALLSYVGLIVLVHPAYLSEIVPPARLVYAAYDGHPLALWLRPEIGAVLIATWIALRHRSVLDPVLTALLGGAAGALACYVIQNKGWDYHVLPLAALLLLVVAWIVPQRRAWRSNDRLLAVLLGAVVLLALGNQIARGPYRNPLADDLAAFVPEPGMRIAVLSADVAAGFPLVNRTSARWASRYPAHWLVPGAHIRLQRGDCAGQVCRELAEVLDQARGNMVDDLIAYRPERVFIDENRGKLFFGSEPFDYLAFLRQDARFAAAWSCYARIGSRRGYGVWARTCGA</sequence>
<feature type="transmembrane region" description="Helical" evidence="1">
    <location>
        <begin position="329"/>
        <end position="347"/>
    </location>
</feature>
<feature type="transmembrane region" description="Helical" evidence="1">
    <location>
        <begin position="165"/>
        <end position="193"/>
    </location>
</feature>
<evidence type="ECO:0000313" key="2">
    <source>
        <dbReference type="EMBL" id="ASR50923.1"/>
    </source>
</evidence>
<dbReference type="RefSeq" id="WP_117351749.1">
    <property type="nucleotide sequence ID" value="NZ_CP020083.1"/>
</dbReference>
<organism evidence="2 3">
    <name type="scientific">Blastomonas fulva</name>
    <dbReference type="NCBI Taxonomy" id="1550728"/>
    <lineage>
        <taxon>Bacteria</taxon>
        <taxon>Pseudomonadati</taxon>
        <taxon>Pseudomonadota</taxon>
        <taxon>Alphaproteobacteria</taxon>
        <taxon>Sphingomonadales</taxon>
        <taxon>Sphingomonadaceae</taxon>
        <taxon>Blastomonas</taxon>
    </lineage>
</organism>
<name>A0ABN5B399_9SPHN</name>
<evidence type="ECO:0000313" key="3">
    <source>
        <dbReference type="Proteomes" id="UP000258016"/>
    </source>
</evidence>
<feature type="transmembrane region" description="Helical" evidence="1">
    <location>
        <begin position="248"/>
        <end position="267"/>
    </location>
</feature>
<keyword evidence="1" id="KW-0472">Membrane</keyword>
<feature type="transmembrane region" description="Helical" evidence="1">
    <location>
        <begin position="84"/>
        <end position="104"/>
    </location>
</feature>
<dbReference type="Proteomes" id="UP000258016">
    <property type="component" value="Chromosome"/>
</dbReference>
<protein>
    <recommendedName>
        <fullName evidence="4">Glycosyltransferase RgtA/B/C/D-like domain-containing protein</fullName>
    </recommendedName>
</protein>
<feature type="transmembrane region" description="Helical" evidence="1">
    <location>
        <begin position="110"/>
        <end position="130"/>
    </location>
</feature>
<reference evidence="2 3" key="1">
    <citation type="submission" date="2017-03" db="EMBL/GenBank/DDBJ databases">
        <title>Complete genome sequence of Blastomonas fulva degrading microcsystin LR.</title>
        <authorList>
            <person name="Lee H.-g."/>
            <person name="Jin L."/>
            <person name="oh H.-M."/>
        </authorList>
    </citation>
    <scope>NUCLEOTIDE SEQUENCE [LARGE SCALE GENOMIC DNA]</scope>
    <source>
        <strain evidence="2 3">T2</strain>
    </source>
</reference>
<keyword evidence="3" id="KW-1185">Reference proteome</keyword>
<keyword evidence="1" id="KW-1133">Transmembrane helix</keyword>
<dbReference type="GeneID" id="303484948"/>
<accession>A0ABN5B399</accession>
<dbReference type="EMBL" id="CP020083">
    <property type="protein sequence ID" value="ASR50923.1"/>
    <property type="molecule type" value="Genomic_DNA"/>
</dbReference>
<gene>
    <name evidence="2" type="ORF">B5J99_05080</name>
</gene>
<proteinExistence type="predicted"/>